<reference evidence="8" key="1">
    <citation type="submission" date="2020-10" db="EMBL/GenBank/DDBJ databases">
        <title>Connecting structure to function with the recovery of over 1000 high-quality activated sludge metagenome-assembled genomes encoding full-length rRNA genes using long-read sequencing.</title>
        <authorList>
            <person name="Singleton C.M."/>
            <person name="Petriglieri F."/>
            <person name="Kristensen J.M."/>
            <person name="Kirkegaard R.H."/>
            <person name="Michaelsen T.Y."/>
            <person name="Andersen M.H."/>
            <person name="Karst S.M."/>
            <person name="Dueholm M.S."/>
            <person name="Nielsen P.H."/>
            <person name="Albertsen M."/>
        </authorList>
    </citation>
    <scope>NUCLEOTIDE SEQUENCE</scope>
    <source>
        <strain evidence="8">Skiv_18-Q3-R9-52_MAXAC.067</strain>
    </source>
</reference>
<comment type="cofactor">
    <cofactor evidence="6">
        <name>K(+)</name>
        <dbReference type="ChEBI" id="CHEBI:29103"/>
    </cofactor>
    <text evidence="6">Binds 1 potassium ion per subunit.</text>
</comment>
<evidence type="ECO:0000256" key="3">
    <source>
        <dbReference type="ARBA" id="ARBA00022741"/>
    </source>
</evidence>
<dbReference type="InterPro" id="IPR025867">
    <property type="entry name" value="MnmE_helical"/>
</dbReference>
<dbReference type="InterPro" id="IPR027266">
    <property type="entry name" value="TrmE/GcvT-like"/>
</dbReference>
<dbReference type="PANTHER" id="PTHR42714">
    <property type="entry name" value="TRNA MODIFICATION GTPASE GTPBP3"/>
    <property type="match status" value="1"/>
</dbReference>
<dbReference type="PROSITE" id="PS51709">
    <property type="entry name" value="G_TRME"/>
    <property type="match status" value="1"/>
</dbReference>
<keyword evidence="3 6" id="KW-0547">Nucleotide-binding</keyword>
<proteinExistence type="inferred from homology"/>
<dbReference type="Gene3D" id="3.30.1360.120">
    <property type="entry name" value="Probable tRNA modification gtpase trme, domain 1"/>
    <property type="match status" value="1"/>
</dbReference>
<dbReference type="Gene3D" id="1.20.120.430">
    <property type="entry name" value="tRNA modification GTPase MnmE domain 2"/>
    <property type="match status" value="1"/>
</dbReference>
<name>A0A9D7SK78_9BACT</name>
<organism evidence="8 9">
    <name type="scientific">Candidatus Geothrix skivensis</name>
    <dbReference type="NCBI Taxonomy" id="2954439"/>
    <lineage>
        <taxon>Bacteria</taxon>
        <taxon>Pseudomonadati</taxon>
        <taxon>Acidobacteriota</taxon>
        <taxon>Holophagae</taxon>
        <taxon>Holophagales</taxon>
        <taxon>Holophagaceae</taxon>
        <taxon>Geothrix</taxon>
    </lineage>
</organism>
<dbReference type="InterPro" id="IPR027368">
    <property type="entry name" value="MnmE_dom2"/>
</dbReference>
<dbReference type="EC" id="3.6.-.-" evidence="6"/>
<evidence type="ECO:0000256" key="2">
    <source>
        <dbReference type="ARBA" id="ARBA00022694"/>
    </source>
</evidence>
<dbReference type="GO" id="GO:0005525">
    <property type="term" value="F:GTP binding"/>
    <property type="evidence" value="ECO:0007669"/>
    <property type="project" value="UniProtKB-UniRule"/>
</dbReference>
<dbReference type="InterPro" id="IPR004520">
    <property type="entry name" value="GTPase_MnmE"/>
</dbReference>
<feature type="binding site" evidence="6">
    <location>
        <begin position="223"/>
        <end position="228"/>
    </location>
    <ligand>
        <name>GTP</name>
        <dbReference type="ChEBI" id="CHEBI:37565"/>
    </ligand>
</feature>
<evidence type="ECO:0000259" key="7">
    <source>
        <dbReference type="PROSITE" id="PS51709"/>
    </source>
</evidence>
<comment type="caution">
    <text evidence="8">The sequence shown here is derived from an EMBL/GenBank/DDBJ whole genome shotgun (WGS) entry which is preliminary data.</text>
</comment>
<keyword evidence="4 6" id="KW-0630">Potassium</keyword>
<evidence type="ECO:0000256" key="5">
    <source>
        <dbReference type="ARBA" id="ARBA00023134"/>
    </source>
</evidence>
<comment type="caution">
    <text evidence="6">Lacks conserved residue(s) required for the propagation of feature annotation.</text>
</comment>
<feature type="binding site" evidence="6">
    <location>
        <position position="79"/>
    </location>
    <ligand>
        <name>(6S)-5-formyl-5,6,7,8-tetrahydrofolate</name>
        <dbReference type="ChEBI" id="CHEBI:57457"/>
    </ligand>
</feature>
<comment type="similarity">
    <text evidence="1 6">Belongs to the TRAFAC class TrmE-Era-EngA-EngB-Septin-like GTPase superfamily. TrmE GTPase family.</text>
</comment>
<feature type="binding site" evidence="6">
    <location>
        <position position="223"/>
    </location>
    <ligand>
        <name>K(+)</name>
        <dbReference type="ChEBI" id="CHEBI:29103"/>
    </ligand>
</feature>
<keyword evidence="2 6" id="KW-0819">tRNA processing</keyword>
<protein>
    <recommendedName>
        <fullName evidence="6">tRNA modification GTPase MnmE</fullName>
        <ecNumber evidence="6">3.6.-.-</ecNumber>
    </recommendedName>
</protein>
<dbReference type="InterPro" id="IPR027417">
    <property type="entry name" value="P-loop_NTPase"/>
</dbReference>
<dbReference type="CDD" id="cd04164">
    <property type="entry name" value="trmE"/>
    <property type="match status" value="1"/>
</dbReference>
<evidence type="ECO:0000313" key="8">
    <source>
        <dbReference type="EMBL" id="MBK9797426.1"/>
    </source>
</evidence>
<feature type="binding site" evidence="6">
    <location>
        <position position="244"/>
    </location>
    <ligand>
        <name>K(+)</name>
        <dbReference type="ChEBI" id="CHEBI:29103"/>
    </ligand>
</feature>
<dbReference type="GO" id="GO:0005737">
    <property type="term" value="C:cytoplasm"/>
    <property type="evidence" value="ECO:0007669"/>
    <property type="project" value="UniProtKB-SubCell"/>
</dbReference>
<evidence type="ECO:0000256" key="6">
    <source>
        <dbReference type="HAMAP-Rule" id="MF_00379"/>
    </source>
</evidence>
<dbReference type="NCBIfam" id="TIGR00231">
    <property type="entry name" value="small_GTP"/>
    <property type="match status" value="1"/>
</dbReference>
<feature type="binding site" evidence="6">
    <location>
        <position position="248"/>
    </location>
    <ligand>
        <name>Mg(2+)</name>
        <dbReference type="ChEBI" id="CHEBI:18420"/>
    </ligand>
</feature>
<feature type="binding site" evidence="6">
    <location>
        <position position="435"/>
    </location>
    <ligand>
        <name>(6S)-5-formyl-5,6,7,8-tetrahydrofolate</name>
        <dbReference type="ChEBI" id="CHEBI:57457"/>
    </ligand>
</feature>
<keyword evidence="5 6" id="KW-0342">GTP-binding</keyword>
<dbReference type="Pfam" id="PF10396">
    <property type="entry name" value="TrmE_N"/>
    <property type="match status" value="1"/>
</dbReference>
<dbReference type="InterPro" id="IPR006073">
    <property type="entry name" value="GTP-bd"/>
</dbReference>
<dbReference type="Pfam" id="PF01926">
    <property type="entry name" value="MMR_HSR1"/>
    <property type="match status" value="1"/>
</dbReference>
<dbReference type="Pfam" id="PF12631">
    <property type="entry name" value="MnmE_helical"/>
    <property type="match status" value="1"/>
</dbReference>
<keyword evidence="6" id="KW-0378">Hydrolase</keyword>
<dbReference type="GO" id="GO:0003924">
    <property type="term" value="F:GTPase activity"/>
    <property type="evidence" value="ECO:0007669"/>
    <property type="project" value="UniProtKB-UniRule"/>
</dbReference>
<feature type="binding site" evidence="6">
    <location>
        <position position="227"/>
    </location>
    <ligand>
        <name>Mg(2+)</name>
        <dbReference type="ChEBI" id="CHEBI:18420"/>
    </ligand>
</feature>
<keyword evidence="6" id="KW-0963">Cytoplasm</keyword>
<feature type="binding site" evidence="6">
    <location>
        <position position="25"/>
    </location>
    <ligand>
        <name>(6S)-5-formyl-5,6,7,8-tetrahydrofolate</name>
        <dbReference type="ChEBI" id="CHEBI:57457"/>
    </ligand>
</feature>
<dbReference type="InterPro" id="IPR005225">
    <property type="entry name" value="Small_GTP-bd"/>
</dbReference>
<keyword evidence="6" id="KW-0479">Metal-binding</keyword>
<comment type="subcellular location">
    <subcellularLocation>
        <location evidence="6">Cytoplasm</location>
    </subcellularLocation>
</comment>
<accession>A0A9D7SK78</accession>
<dbReference type="EMBL" id="JADKIO010000009">
    <property type="protein sequence ID" value="MBK9797426.1"/>
    <property type="molecule type" value="Genomic_DNA"/>
</dbReference>
<evidence type="ECO:0000256" key="1">
    <source>
        <dbReference type="ARBA" id="ARBA00011043"/>
    </source>
</evidence>
<comment type="function">
    <text evidence="6">Exhibits a very high intrinsic GTPase hydrolysis rate. Involved in the addition of a carboxymethylaminomethyl (cmnm) group at the wobble position (U34) of certain tRNAs, forming tRNA-cmnm(5)s(2)U34.</text>
</comment>
<feature type="binding site" evidence="6">
    <location>
        <position position="242"/>
    </location>
    <ligand>
        <name>K(+)</name>
        <dbReference type="ChEBI" id="CHEBI:29103"/>
    </ligand>
</feature>
<keyword evidence="6" id="KW-0460">Magnesium</keyword>
<feature type="binding site" evidence="6">
    <location>
        <begin position="242"/>
        <end position="248"/>
    </location>
    <ligand>
        <name>GTP</name>
        <dbReference type="ChEBI" id="CHEBI:37565"/>
    </ligand>
</feature>
<feature type="binding site" evidence="6">
    <location>
        <begin position="267"/>
        <end position="270"/>
    </location>
    <ligand>
        <name>GTP</name>
        <dbReference type="ChEBI" id="CHEBI:37565"/>
    </ligand>
</feature>
<dbReference type="Proteomes" id="UP000886657">
    <property type="component" value="Unassembled WGS sequence"/>
</dbReference>
<feature type="binding site" evidence="6">
    <location>
        <position position="247"/>
    </location>
    <ligand>
        <name>K(+)</name>
        <dbReference type="ChEBI" id="CHEBI:29103"/>
    </ligand>
</feature>
<dbReference type="CDD" id="cd14858">
    <property type="entry name" value="TrmE_N"/>
    <property type="match status" value="1"/>
</dbReference>
<dbReference type="GO" id="GO:0046872">
    <property type="term" value="F:metal ion binding"/>
    <property type="evidence" value="ECO:0007669"/>
    <property type="project" value="UniProtKB-KW"/>
</dbReference>
<dbReference type="GO" id="GO:0002098">
    <property type="term" value="P:tRNA wobble uridine modification"/>
    <property type="evidence" value="ECO:0007669"/>
    <property type="project" value="TreeGrafter"/>
</dbReference>
<gene>
    <name evidence="6" type="primary">mnmE</name>
    <name evidence="6" type="synonym">trmE</name>
    <name evidence="8" type="ORF">IPP58_13195</name>
</gene>
<dbReference type="PANTHER" id="PTHR42714:SF2">
    <property type="entry name" value="TRNA MODIFICATION GTPASE GTPBP3, MITOCHONDRIAL"/>
    <property type="match status" value="1"/>
</dbReference>
<dbReference type="InterPro" id="IPR031168">
    <property type="entry name" value="G_TrmE"/>
</dbReference>
<evidence type="ECO:0000313" key="9">
    <source>
        <dbReference type="Proteomes" id="UP000886657"/>
    </source>
</evidence>
<dbReference type="InterPro" id="IPR018948">
    <property type="entry name" value="GTP-bd_TrmE_N"/>
</dbReference>
<comment type="subunit">
    <text evidence="6">Homodimer. Heterotetramer of two MnmE and two MnmG subunits.</text>
</comment>
<dbReference type="Gene3D" id="3.40.50.300">
    <property type="entry name" value="P-loop containing nucleotide triphosphate hydrolases"/>
    <property type="match status" value="1"/>
</dbReference>
<dbReference type="HAMAP" id="MF_00379">
    <property type="entry name" value="GTPase_MnmE"/>
    <property type="match status" value="1"/>
</dbReference>
<dbReference type="SUPFAM" id="SSF52540">
    <property type="entry name" value="P-loop containing nucleoside triphosphate hydrolases"/>
    <property type="match status" value="1"/>
</dbReference>
<dbReference type="AlphaFoldDB" id="A0A9D7SK78"/>
<feature type="binding site" evidence="6">
    <location>
        <position position="118"/>
    </location>
    <ligand>
        <name>(6S)-5-formyl-5,6,7,8-tetrahydrofolate</name>
        <dbReference type="ChEBI" id="CHEBI:57457"/>
    </ligand>
</feature>
<evidence type="ECO:0000256" key="4">
    <source>
        <dbReference type="ARBA" id="ARBA00022958"/>
    </source>
</evidence>
<sequence>MSTLPQPPICAPATPLLPSAVALVRISGPGLAGVLAPLVPLPPPRMASLRTLRWDGFSERALVLHFPGPASYTGEDVVELQIHGNPHLVRRLLGHLGTLGIRLAEPGEFTRRALLNGKQGLLEAEALRDLVAAETDSQIRLAQSRAGVEPTWITEARQVLVPWLARAEAAVDYGEDEGILLNLKDLCGDLRPLRHKFHVEQARARAARRLQDGIRLALVGRPNAGKSTLFNALAGEDRAIVTEIPGTTRDVLEVRCEWRGLPLRLFDTAGLRATEDPVERLGVARVGPVLEAADLVLHLVPAGEEAPALSAAILAPFHGKVLEVNTFADLNRAPGLPVAANQGDLDALEAALKSRLLGGLAPEACLGALTTDRQIELLEDLSRQVDLLLGLEADCPPELPASLLQGAWGLLARLTGEDRAEGSLDALFSGFCLGK</sequence>
<dbReference type="GO" id="GO:0030488">
    <property type="term" value="P:tRNA methylation"/>
    <property type="evidence" value="ECO:0007669"/>
    <property type="project" value="TreeGrafter"/>
</dbReference>
<feature type="domain" description="TrmE-type G" evidence="7">
    <location>
        <begin position="213"/>
        <end position="357"/>
    </location>
</feature>